<gene>
    <name evidence="11" type="ORF">LZZ85_12835</name>
</gene>
<dbReference type="GO" id="GO:0016301">
    <property type="term" value="F:kinase activity"/>
    <property type="evidence" value="ECO:0007669"/>
    <property type="project" value="UniProtKB-KW"/>
</dbReference>
<dbReference type="InterPro" id="IPR005467">
    <property type="entry name" value="His_kinase_dom"/>
</dbReference>
<evidence type="ECO:0000256" key="2">
    <source>
        <dbReference type="ARBA" id="ARBA00012438"/>
    </source>
</evidence>
<feature type="transmembrane region" description="Helical" evidence="8">
    <location>
        <begin position="566"/>
        <end position="586"/>
    </location>
</feature>
<dbReference type="InterPro" id="IPR011495">
    <property type="entry name" value="Sig_transdc_His_kin_sub2_dim/P"/>
</dbReference>
<dbReference type="SUPFAM" id="SSF48452">
    <property type="entry name" value="TPR-like"/>
    <property type="match status" value="1"/>
</dbReference>
<evidence type="ECO:0000313" key="12">
    <source>
        <dbReference type="Proteomes" id="UP001165367"/>
    </source>
</evidence>
<dbReference type="Gene3D" id="1.25.40.10">
    <property type="entry name" value="Tetratricopeptide repeat domain"/>
    <property type="match status" value="1"/>
</dbReference>
<keyword evidence="8" id="KW-0812">Transmembrane</keyword>
<dbReference type="SUPFAM" id="SSF55874">
    <property type="entry name" value="ATPase domain of HSP90 chaperone/DNA topoisomerase II/histidine kinase"/>
    <property type="match status" value="1"/>
</dbReference>
<protein>
    <recommendedName>
        <fullName evidence="2">histidine kinase</fullName>
        <ecNumber evidence="2">2.7.13.3</ecNumber>
    </recommendedName>
</protein>
<keyword evidence="4" id="KW-0808">Transferase</keyword>
<dbReference type="RefSeq" id="WP_237872292.1">
    <property type="nucleotide sequence ID" value="NZ_JAKLTR010000007.1"/>
</dbReference>
<keyword evidence="8" id="KW-0472">Membrane</keyword>
<evidence type="ECO:0000256" key="4">
    <source>
        <dbReference type="ARBA" id="ARBA00022679"/>
    </source>
</evidence>
<feature type="chain" id="PRO_5045247783" description="histidine kinase" evidence="9">
    <location>
        <begin position="20"/>
        <end position="828"/>
    </location>
</feature>
<evidence type="ECO:0000259" key="10">
    <source>
        <dbReference type="PROSITE" id="PS50109"/>
    </source>
</evidence>
<evidence type="ECO:0000256" key="3">
    <source>
        <dbReference type="ARBA" id="ARBA00022553"/>
    </source>
</evidence>
<evidence type="ECO:0000256" key="9">
    <source>
        <dbReference type="SAM" id="SignalP"/>
    </source>
</evidence>
<dbReference type="Gene3D" id="3.30.450.20">
    <property type="entry name" value="PAS domain"/>
    <property type="match status" value="1"/>
</dbReference>
<feature type="domain" description="Histidine kinase" evidence="10">
    <location>
        <begin position="619"/>
        <end position="812"/>
    </location>
</feature>
<dbReference type="PANTHER" id="PTHR41523">
    <property type="entry name" value="TWO-COMPONENT SYSTEM SENSOR PROTEIN"/>
    <property type="match status" value="1"/>
</dbReference>
<evidence type="ECO:0000256" key="6">
    <source>
        <dbReference type="ARBA" id="ARBA00022777"/>
    </source>
</evidence>
<dbReference type="Gene3D" id="3.30.565.10">
    <property type="entry name" value="Histidine kinase-like ATPase, C-terminal domain"/>
    <property type="match status" value="1"/>
</dbReference>
<evidence type="ECO:0000256" key="8">
    <source>
        <dbReference type="SAM" id="Phobius"/>
    </source>
</evidence>
<keyword evidence="3" id="KW-0597">Phosphoprotein</keyword>
<evidence type="ECO:0000256" key="7">
    <source>
        <dbReference type="ARBA" id="ARBA00022840"/>
    </source>
</evidence>
<comment type="catalytic activity">
    <reaction evidence="1">
        <text>ATP + protein L-histidine = ADP + protein N-phospho-L-histidine.</text>
        <dbReference type="EC" id="2.7.13.3"/>
    </reaction>
</comment>
<comment type="caution">
    <text evidence="11">The sequence shown here is derived from an EMBL/GenBank/DDBJ whole genome shotgun (WGS) entry which is preliminary data.</text>
</comment>
<dbReference type="SMART" id="SM00387">
    <property type="entry name" value="HATPase_c"/>
    <property type="match status" value="1"/>
</dbReference>
<dbReference type="PROSITE" id="PS50109">
    <property type="entry name" value="HIS_KIN"/>
    <property type="match status" value="1"/>
</dbReference>
<proteinExistence type="predicted"/>
<dbReference type="InterPro" id="IPR003594">
    <property type="entry name" value="HATPase_dom"/>
</dbReference>
<evidence type="ECO:0000256" key="5">
    <source>
        <dbReference type="ARBA" id="ARBA00022741"/>
    </source>
</evidence>
<keyword evidence="8" id="KW-1133">Transmembrane helix</keyword>
<dbReference type="InterPro" id="IPR036890">
    <property type="entry name" value="HATPase_C_sf"/>
</dbReference>
<evidence type="ECO:0000256" key="1">
    <source>
        <dbReference type="ARBA" id="ARBA00000085"/>
    </source>
</evidence>
<keyword evidence="9" id="KW-0732">Signal</keyword>
<organism evidence="11 12">
    <name type="scientific">Terrimonas ginsenosidimutans</name>
    <dbReference type="NCBI Taxonomy" id="2908004"/>
    <lineage>
        <taxon>Bacteria</taxon>
        <taxon>Pseudomonadati</taxon>
        <taxon>Bacteroidota</taxon>
        <taxon>Chitinophagia</taxon>
        <taxon>Chitinophagales</taxon>
        <taxon>Chitinophagaceae</taxon>
        <taxon>Terrimonas</taxon>
    </lineage>
</organism>
<feature type="signal peptide" evidence="9">
    <location>
        <begin position="1"/>
        <end position="19"/>
    </location>
</feature>
<keyword evidence="12" id="KW-1185">Reference proteome</keyword>
<dbReference type="Pfam" id="PF07568">
    <property type="entry name" value="HisKA_2"/>
    <property type="match status" value="1"/>
</dbReference>
<keyword evidence="5" id="KW-0547">Nucleotide-binding</keyword>
<dbReference type="PANTHER" id="PTHR41523:SF8">
    <property type="entry name" value="ETHYLENE RESPONSE SENSOR PROTEIN"/>
    <property type="match status" value="1"/>
</dbReference>
<sequence>MFKLALTCLLVSVMIQVNAQTGASSPNTLPTYTYHPPQEDKESWQRLYLLLSSTFINVVNEGQVDLDSALFKASHSLGLSRFSVLSEGFGDQDLFKESQWIDRKDPATGVRQLSAASGRKRLQRLLLLGSYYAFQRNSYTYFRDSVEYYLQQAIAESRKLNEPVMGRHALCLLGKMYLQASNSQGDSIYARLIRQCRDAGDKQTEAKALAYRSRYTRPMGATFPGKINDTRAAAAIYHSLGNTEGEINALTDAGYLFTASGQLETAHEILEQAYRLAESIQFPYIHYNAQALSMVNTFMGKFGEPLRYTLEMIKVSENCRDSIGWGYFHSNLALMLSSEGREEESFAVIEKAIQHFLRQRNPTVYNQMIAVVYRMSQNGKSKEALEMVKNISTQVTPQETLADQFTYHYAFAYGYLYNNQLKMVEWHLAKMDSLETLAETFRPPFRRTDIDELTGFLLMKKGEYRKARKILDAHLLAPRSRLRPLTADLDLYRTLITIDSLLGDDRSAVAHYKKYVTLLDATFKVTKVRQAEELQVLYQIQEKEGQISQLTQQAALEKERSKRDALLRNLTIAGIIAVLIIAGLLYRQNRLKQGANKVISLKNEQLQDLVDDKEWLLKEIHHRVKNNLQIVISLLNSQSVYIDNRDARTAINDSQRRMQAMALIHQKLYLSDNMSCIAMQDYINELVSYVQESFDTEKRIVFEQEIEPLDLDVSQAIPLGLIINECIVNVMKYAFPGSREGTVRLTLHQDSDDRLVLQIVDNGVGLPAGLDISRHNSLGFDLMRGLAKQLGGTLTFKSDNGLHITVRFRKATVERVEKSTVNEIMAIS</sequence>
<keyword evidence="6 11" id="KW-0418">Kinase</keyword>
<keyword evidence="7" id="KW-0067">ATP-binding</keyword>
<reference evidence="11" key="1">
    <citation type="submission" date="2022-01" db="EMBL/GenBank/DDBJ databases">
        <authorList>
            <person name="Jo J.-H."/>
            <person name="Im W.-T."/>
        </authorList>
    </citation>
    <scope>NUCLEOTIDE SEQUENCE</scope>
    <source>
        <strain evidence="11">NA20</strain>
    </source>
</reference>
<dbReference type="EC" id="2.7.13.3" evidence="2"/>
<name>A0ABS9KS98_9BACT</name>
<evidence type="ECO:0000313" key="11">
    <source>
        <dbReference type="EMBL" id="MCG2615178.1"/>
    </source>
</evidence>
<accession>A0ABS9KS98</accession>
<dbReference type="Proteomes" id="UP001165367">
    <property type="component" value="Unassembled WGS sequence"/>
</dbReference>
<dbReference type="InterPro" id="IPR011990">
    <property type="entry name" value="TPR-like_helical_dom_sf"/>
</dbReference>
<dbReference type="Pfam" id="PF02518">
    <property type="entry name" value="HATPase_c"/>
    <property type="match status" value="1"/>
</dbReference>
<dbReference type="EMBL" id="JAKLTR010000007">
    <property type="protein sequence ID" value="MCG2615178.1"/>
    <property type="molecule type" value="Genomic_DNA"/>
</dbReference>